<evidence type="ECO:0000313" key="2">
    <source>
        <dbReference type="EMBL" id="GBG62448.1"/>
    </source>
</evidence>
<protein>
    <submittedName>
        <fullName evidence="2">Uncharacterized protein</fullName>
    </submittedName>
</protein>
<dbReference type="PROSITE" id="PS51257">
    <property type="entry name" value="PROKAR_LIPOPROTEIN"/>
    <property type="match status" value="1"/>
</dbReference>
<keyword evidence="1" id="KW-0472">Membrane</keyword>
<comment type="caution">
    <text evidence="2">The sequence shown here is derived from an EMBL/GenBank/DDBJ whole genome shotgun (WGS) entry which is preliminary data.</text>
</comment>
<accession>A0A388JXE8</accession>
<dbReference type="Gramene" id="GBG62448">
    <property type="protein sequence ID" value="GBG62448"/>
    <property type="gene ID" value="CBR_g30768"/>
</dbReference>
<name>A0A388JXE8_CHABU</name>
<reference evidence="2 3" key="1">
    <citation type="journal article" date="2018" name="Cell">
        <title>The Chara Genome: Secondary Complexity and Implications for Plant Terrestrialization.</title>
        <authorList>
            <person name="Nishiyama T."/>
            <person name="Sakayama H."/>
            <person name="Vries J.D."/>
            <person name="Buschmann H."/>
            <person name="Saint-Marcoux D."/>
            <person name="Ullrich K.K."/>
            <person name="Haas F.B."/>
            <person name="Vanderstraeten L."/>
            <person name="Becker D."/>
            <person name="Lang D."/>
            <person name="Vosolsobe S."/>
            <person name="Rombauts S."/>
            <person name="Wilhelmsson P.K.I."/>
            <person name="Janitza P."/>
            <person name="Kern R."/>
            <person name="Heyl A."/>
            <person name="Rumpler F."/>
            <person name="Villalobos L.I.A.C."/>
            <person name="Clay J.M."/>
            <person name="Skokan R."/>
            <person name="Toyoda A."/>
            <person name="Suzuki Y."/>
            <person name="Kagoshima H."/>
            <person name="Schijlen E."/>
            <person name="Tajeshwar N."/>
            <person name="Catarino B."/>
            <person name="Hetherington A.J."/>
            <person name="Saltykova A."/>
            <person name="Bonnot C."/>
            <person name="Breuninger H."/>
            <person name="Symeonidi A."/>
            <person name="Radhakrishnan G.V."/>
            <person name="Van Nieuwerburgh F."/>
            <person name="Deforce D."/>
            <person name="Chang C."/>
            <person name="Karol K.G."/>
            <person name="Hedrich R."/>
            <person name="Ulvskov P."/>
            <person name="Glockner G."/>
            <person name="Delwiche C.F."/>
            <person name="Petrasek J."/>
            <person name="Van de Peer Y."/>
            <person name="Friml J."/>
            <person name="Beilby M."/>
            <person name="Dolan L."/>
            <person name="Kohara Y."/>
            <person name="Sugano S."/>
            <person name="Fujiyama A."/>
            <person name="Delaux P.-M."/>
            <person name="Quint M."/>
            <person name="TheiBen G."/>
            <person name="Hagemann M."/>
            <person name="Harholt J."/>
            <person name="Dunand C."/>
            <person name="Zachgo S."/>
            <person name="Langdale J."/>
            <person name="Maumus F."/>
            <person name="Straeten D.V.D."/>
            <person name="Gould S.B."/>
            <person name="Rensing S.A."/>
        </authorList>
    </citation>
    <scope>NUCLEOTIDE SEQUENCE [LARGE SCALE GENOMIC DNA]</scope>
    <source>
        <strain evidence="2 3">S276</strain>
    </source>
</reference>
<keyword evidence="1" id="KW-0812">Transmembrane</keyword>
<gene>
    <name evidence="2" type="ORF">CBR_g30768</name>
</gene>
<organism evidence="2 3">
    <name type="scientific">Chara braunii</name>
    <name type="common">Braun's stonewort</name>
    <dbReference type="NCBI Taxonomy" id="69332"/>
    <lineage>
        <taxon>Eukaryota</taxon>
        <taxon>Viridiplantae</taxon>
        <taxon>Streptophyta</taxon>
        <taxon>Charophyceae</taxon>
        <taxon>Charales</taxon>
        <taxon>Characeae</taxon>
        <taxon>Chara</taxon>
    </lineage>
</organism>
<sequence length="83" mass="9251">MGVSDKGGTLLATFSLSCKWHEVEVLMMHHKSEVKGKDLDVTTPLCMQRLVLLHMVGVVMLYMYGIQDLGSVRNHALILVVIL</sequence>
<dbReference type="Proteomes" id="UP000265515">
    <property type="component" value="Unassembled WGS sequence"/>
</dbReference>
<evidence type="ECO:0000256" key="1">
    <source>
        <dbReference type="SAM" id="Phobius"/>
    </source>
</evidence>
<keyword evidence="1" id="KW-1133">Transmembrane helix</keyword>
<evidence type="ECO:0000313" key="3">
    <source>
        <dbReference type="Proteomes" id="UP000265515"/>
    </source>
</evidence>
<keyword evidence="3" id="KW-1185">Reference proteome</keyword>
<dbReference type="EMBL" id="BFEA01000029">
    <property type="protein sequence ID" value="GBG62448.1"/>
    <property type="molecule type" value="Genomic_DNA"/>
</dbReference>
<dbReference type="AlphaFoldDB" id="A0A388JXE8"/>
<feature type="transmembrane region" description="Helical" evidence="1">
    <location>
        <begin position="47"/>
        <end position="65"/>
    </location>
</feature>
<proteinExistence type="predicted"/>